<proteinExistence type="predicted"/>
<feature type="compositionally biased region" description="Polar residues" evidence="1">
    <location>
        <begin position="24"/>
        <end position="33"/>
    </location>
</feature>
<dbReference type="EMBL" id="HE575322">
    <property type="protein sequence ID" value="CCC92854.1"/>
    <property type="molecule type" value="Genomic_DNA"/>
</dbReference>
<protein>
    <submittedName>
        <fullName evidence="2">Uncharacterized protein</fullName>
    </submittedName>
</protein>
<dbReference type="AlphaFoldDB" id="G0UTZ0"/>
<organism evidence="2">
    <name type="scientific">Trypanosoma congolense (strain IL3000)</name>
    <dbReference type="NCBI Taxonomy" id="1068625"/>
    <lineage>
        <taxon>Eukaryota</taxon>
        <taxon>Discoba</taxon>
        <taxon>Euglenozoa</taxon>
        <taxon>Kinetoplastea</taxon>
        <taxon>Metakinetoplastina</taxon>
        <taxon>Trypanosomatida</taxon>
        <taxon>Trypanosomatidae</taxon>
        <taxon>Trypanosoma</taxon>
        <taxon>Nannomonas</taxon>
    </lineage>
</organism>
<reference evidence="2" key="1">
    <citation type="journal article" date="2012" name="Proc. Natl. Acad. Sci. U.S.A.">
        <title>Antigenic diversity is generated by distinct evolutionary mechanisms in African trypanosome species.</title>
        <authorList>
            <person name="Jackson A.P."/>
            <person name="Berry A."/>
            <person name="Aslett M."/>
            <person name="Allison H.C."/>
            <person name="Burton P."/>
            <person name="Vavrova-Anderson J."/>
            <person name="Brown R."/>
            <person name="Browne H."/>
            <person name="Corton N."/>
            <person name="Hauser H."/>
            <person name="Gamble J."/>
            <person name="Gilderthorp R."/>
            <person name="Marcello L."/>
            <person name="McQuillan J."/>
            <person name="Otto T.D."/>
            <person name="Quail M.A."/>
            <person name="Sanders M.J."/>
            <person name="van Tonder A."/>
            <person name="Ginger M.L."/>
            <person name="Field M.C."/>
            <person name="Barry J.D."/>
            <person name="Hertz-Fowler C."/>
            <person name="Berriman M."/>
        </authorList>
    </citation>
    <scope>NUCLEOTIDE SEQUENCE</scope>
    <source>
        <strain evidence="2">IL3000</strain>
    </source>
</reference>
<name>G0UTZ0_TRYCI</name>
<feature type="region of interest" description="Disordered" evidence="1">
    <location>
        <begin position="1"/>
        <end position="81"/>
    </location>
</feature>
<feature type="compositionally biased region" description="Basic residues" evidence="1">
    <location>
        <begin position="102"/>
        <end position="111"/>
    </location>
</feature>
<gene>
    <name evidence="2" type="ORF">TCIL3000_9_2510</name>
</gene>
<evidence type="ECO:0000256" key="1">
    <source>
        <dbReference type="SAM" id="MobiDB-lite"/>
    </source>
</evidence>
<evidence type="ECO:0000313" key="2">
    <source>
        <dbReference type="EMBL" id="CCC92854.1"/>
    </source>
</evidence>
<feature type="compositionally biased region" description="Low complexity" evidence="1">
    <location>
        <begin position="1"/>
        <end position="17"/>
    </location>
</feature>
<feature type="region of interest" description="Disordered" evidence="1">
    <location>
        <begin position="102"/>
        <end position="128"/>
    </location>
</feature>
<dbReference type="VEuPathDB" id="TriTrypDB:TcIL3000_9_2510"/>
<sequence>MKGTATTRRTAHWRANTSAPARENSCSAATPKQPSCRRNYASLTVPRAKHISGETISSSSSQKSRAQHTRPTPLAQCESPLKPVGHVSVDTRRCSAPPVRRRFSGRMRRPRLASSSGQKPTTLRKPRSHAQVLCVAGASVAEDKECGVALNGSTPAPVAISMPLHSSPDVRGHVGTLRGIGVTRDDIDGRTPPMTMSQKGLSVYAAPFLPSSKFPAHPPLSSLMSCGIVDHATPPWCEKGWSSLNGGSADALENQGAQEVKPQFPRTPVAAGDVARCRFSTRLGNAPEACVSPSTPLGDDSDGVGLQRSVGQVPPLPSFDSLRRYPVLRYSSRCGSSTGGNLCTYDEKGDGESGRVRHLRVPFTDAEALDEAKMLDMLQGSDDSNEEGAADRDEMASAEHLWQHCAFGSPITVSSSVDLCHFAGGYWDVNGPSVAPQRFLRQCTPSISSLNVDGCGDGSSSIGVSRGEVDAISGAFPYDNDDVPWELSSSAYADSLDEEQLEWIEQQLRAK</sequence>
<accession>G0UTZ0</accession>